<protein>
    <recommendedName>
        <fullName evidence="4">Addiction module toxin, RelE/StbE family</fullName>
    </recommendedName>
</protein>
<dbReference type="AlphaFoldDB" id="A0A0G1LPS2"/>
<evidence type="ECO:0008006" key="4">
    <source>
        <dbReference type="Google" id="ProtNLM"/>
    </source>
</evidence>
<dbReference type="SUPFAM" id="SSF143011">
    <property type="entry name" value="RelE-like"/>
    <property type="match status" value="1"/>
</dbReference>
<organism evidence="2 3">
    <name type="scientific">Candidatus Giovannonibacteria bacterium GW2011_GWA2_44_26</name>
    <dbReference type="NCBI Taxonomy" id="1618648"/>
    <lineage>
        <taxon>Bacteria</taxon>
        <taxon>Candidatus Giovannoniibacteriota</taxon>
    </lineage>
</organism>
<evidence type="ECO:0000313" key="2">
    <source>
        <dbReference type="EMBL" id="KKT61904.1"/>
    </source>
</evidence>
<dbReference type="Gene3D" id="3.30.2310.20">
    <property type="entry name" value="RelE-like"/>
    <property type="match status" value="1"/>
</dbReference>
<gene>
    <name evidence="2" type="ORF">UW55_C0021G0006</name>
</gene>
<keyword evidence="1" id="KW-1277">Toxin-antitoxin system</keyword>
<accession>A0A0G1LPS2</accession>
<dbReference type="Pfam" id="PF05016">
    <property type="entry name" value="ParE_toxin"/>
    <property type="match status" value="1"/>
</dbReference>
<dbReference type="EMBL" id="LCIT01000021">
    <property type="protein sequence ID" value="KKT61904.1"/>
    <property type="molecule type" value="Genomic_DNA"/>
</dbReference>
<reference evidence="2 3" key="1">
    <citation type="journal article" date="2015" name="Nature">
        <title>rRNA introns, odd ribosomes, and small enigmatic genomes across a large radiation of phyla.</title>
        <authorList>
            <person name="Brown C.T."/>
            <person name="Hug L.A."/>
            <person name="Thomas B.C."/>
            <person name="Sharon I."/>
            <person name="Castelle C.J."/>
            <person name="Singh A."/>
            <person name="Wilkins M.J."/>
            <person name="Williams K.H."/>
            <person name="Banfield J.F."/>
        </authorList>
    </citation>
    <scope>NUCLEOTIDE SEQUENCE [LARGE SCALE GENOMIC DNA]</scope>
</reference>
<comment type="caution">
    <text evidence="2">The sequence shown here is derived from an EMBL/GenBank/DDBJ whole genome shotgun (WGS) entry which is preliminary data.</text>
</comment>
<evidence type="ECO:0000256" key="1">
    <source>
        <dbReference type="ARBA" id="ARBA00022649"/>
    </source>
</evidence>
<dbReference type="Proteomes" id="UP000033945">
    <property type="component" value="Unassembled WGS sequence"/>
</dbReference>
<dbReference type="InterPro" id="IPR007712">
    <property type="entry name" value="RelE/ParE_toxin"/>
</dbReference>
<proteinExistence type="predicted"/>
<evidence type="ECO:0000313" key="3">
    <source>
        <dbReference type="Proteomes" id="UP000033945"/>
    </source>
</evidence>
<name>A0A0G1LPS2_9BACT</name>
<sequence>MAYSIRPLVSFERTLRKLDKQIARRVIEKLEALAENPGIIGSSMANLPKDLSGLHKVRVGDLRVFFWVDHRKEEIVPYVVDRRDIMYKNLYRGK</sequence>
<dbReference type="InterPro" id="IPR035093">
    <property type="entry name" value="RelE/ParE_toxin_dom_sf"/>
</dbReference>